<evidence type="ECO:0000313" key="10">
    <source>
        <dbReference type="Proteomes" id="UP000220111"/>
    </source>
</evidence>
<keyword evidence="6 7" id="KW-0472">Membrane</keyword>
<reference evidence="9 10" key="1">
    <citation type="submission" date="2017-09" db="EMBL/GenBank/DDBJ databases">
        <title>Large-scale bioinformatics analysis of Bacillus genomes uncovers conserved roles of natural products in bacterial physiology.</title>
        <authorList>
            <consortium name="Agbiome Team Llc"/>
            <person name="Bleich R.M."/>
            <person name="Grubbs K.J."/>
            <person name="Santa Maria K.C."/>
            <person name="Allen S.E."/>
            <person name="Farag S."/>
            <person name="Shank E.A."/>
            <person name="Bowers A."/>
        </authorList>
    </citation>
    <scope>NUCLEOTIDE SEQUENCE [LARGE SCALE GENOMIC DNA]</scope>
    <source>
        <strain evidence="9 10">AFS098222</strain>
    </source>
</reference>
<organism evidence="9 10">
    <name type="scientific">Bacillus wiedmannii</name>
    <dbReference type="NCBI Taxonomy" id="1890302"/>
    <lineage>
        <taxon>Bacteria</taxon>
        <taxon>Bacillati</taxon>
        <taxon>Bacillota</taxon>
        <taxon>Bacilli</taxon>
        <taxon>Bacillales</taxon>
        <taxon>Bacillaceae</taxon>
        <taxon>Bacillus</taxon>
        <taxon>Bacillus cereus group</taxon>
    </lineage>
</organism>
<sequence>MHFTKRIIFVFLQIILIAIGVVFICCLPKLFLTSSQNNKKLIILELDWLEYISYVKQVINSLLDPSHITYEIYGIKRLLLPNLLESYFYTLTIIISAFFIAVFLSIVLVKFTFYLPKRIQSIISKSLNIIEAIPDLFLIISVQLIIILIYKNTNWIITIPFSTITNKIYFLPIATLSILPTIYLYKINLINYKNEMSNSYIDLAIAKGLKHFYILNHHVLRNTSISIFYNAKSILLLMISNSIILEFLFNSFGLFRFLISHQNPEIISIGILLLMIPLYFLFEVLKIVIVERRYLYDKKII</sequence>
<dbReference type="Gene3D" id="1.10.3720.10">
    <property type="entry name" value="MetI-like"/>
    <property type="match status" value="1"/>
</dbReference>
<evidence type="ECO:0000313" key="9">
    <source>
        <dbReference type="EMBL" id="PDY36257.1"/>
    </source>
</evidence>
<dbReference type="GO" id="GO:0005886">
    <property type="term" value="C:plasma membrane"/>
    <property type="evidence" value="ECO:0007669"/>
    <property type="project" value="UniProtKB-SubCell"/>
</dbReference>
<dbReference type="Pfam" id="PF00528">
    <property type="entry name" value="BPD_transp_1"/>
    <property type="match status" value="1"/>
</dbReference>
<feature type="transmembrane region" description="Helical" evidence="7">
    <location>
        <begin position="7"/>
        <end position="31"/>
    </location>
</feature>
<proteinExistence type="predicted"/>
<keyword evidence="5 7" id="KW-1133">Transmembrane helix</keyword>
<feature type="transmembrane region" description="Helical" evidence="7">
    <location>
        <begin position="266"/>
        <end position="289"/>
    </location>
</feature>
<dbReference type="EMBL" id="NVPQ01000106">
    <property type="protein sequence ID" value="PDY36257.1"/>
    <property type="molecule type" value="Genomic_DNA"/>
</dbReference>
<comment type="caution">
    <text evidence="9">The sequence shown here is derived from an EMBL/GenBank/DDBJ whole genome shotgun (WGS) entry which is preliminary data.</text>
</comment>
<comment type="subcellular location">
    <subcellularLocation>
        <location evidence="1">Cell membrane</location>
        <topology evidence="1">Multi-pass membrane protein</topology>
    </subcellularLocation>
</comment>
<feature type="transmembrane region" description="Helical" evidence="7">
    <location>
        <begin position="234"/>
        <end position="254"/>
    </location>
</feature>
<dbReference type="InterPro" id="IPR000515">
    <property type="entry name" value="MetI-like"/>
</dbReference>
<evidence type="ECO:0000256" key="6">
    <source>
        <dbReference type="ARBA" id="ARBA00023136"/>
    </source>
</evidence>
<dbReference type="RefSeq" id="WP_097816061.1">
    <property type="nucleotide sequence ID" value="NZ_NVPQ01000106.1"/>
</dbReference>
<dbReference type="CDD" id="cd06261">
    <property type="entry name" value="TM_PBP2"/>
    <property type="match status" value="1"/>
</dbReference>
<evidence type="ECO:0000256" key="2">
    <source>
        <dbReference type="ARBA" id="ARBA00022448"/>
    </source>
</evidence>
<feature type="transmembrane region" description="Helical" evidence="7">
    <location>
        <begin position="87"/>
        <end position="115"/>
    </location>
</feature>
<evidence type="ECO:0000256" key="5">
    <source>
        <dbReference type="ARBA" id="ARBA00022989"/>
    </source>
</evidence>
<evidence type="ECO:0000256" key="1">
    <source>
        <dbReference type="ARBA" id="ARBA00004651"/>
    </source>
</evidence>
<dbReference type="SUPFAM" id="SSF161098">
    <property type="entry name" value="MetI-like"/>
    <property type="match status" value="1"/>
</dbReference>
<name>A0A2A7BLI6_9BACI</name>
<feature type="transmembrane region" description="Helical" evidence="7">
    <location>
        <begin position="169"/>
        <end position="187"/>
    </location>
</feature>
<dbReference type="AlphaFoldDB" id="A0A2A7BLI6"/>
<dbReference type="InterPro" id="IPR035906">
    <property type="entry name" value="MetI-like_sf"/>
</dbReference>
<evidence type="ECO:0000259" key="8">
    <source>
        <dbReference type="Pfam" id="PF00528"/>
    </source>
</evidence>
<dbReference type="Proteomes" id="UP000220111">
    <property type="component" value="Unassembled WGS sequence"/>
</dbReference>
<protein>
    <submittedName>
        <fullName evidence="9">Peptide ABC transporter permease</fullName>
    </submittedName>
</protein>
<dbReference type="PANTHER" id="PTHR30465">
    <property type="entry name" value="INNER MEMBRANE ABC TRANSPORTER"/>
    <property type="match status" value="1"/>
</dbReference>
<dbReference type="GO" id="GO:0055085">
    <property type="term" value="P:transmembrane transport"/>
    <property type="evidence" value="ECO:0007669"/>
    <property type="project" value="InterPro"/>
</dbReference>
<keyword evidence="4 7" id="KW-0812">Transmembrane</keyword>
<accession>A0A2A7BLI6</accession>
<feature type="transmembrane region" description="Helical" evidence="7">
    <location>
        <begin position="127"/>
        <end position="149"/>
    </location>
</feature>
<evidence type="ECO:0000256" key="7">
    <source>
        <dbReference type="SAM" id="Phobius"/>
    </source>
</evidence>
<feature type="domain" description="ABC transmembrane type-1" evidence="8">
    <location>
        <begin position="105"/>
        <end position="286"/>
    </location>
</feature>
<keyword evidence="3" id="KW-1003">Cell membrane</keyword>
<dbReference type="PANTHER" id="PTHR30465:SF44">
    <property type="entry name" value="ABC-TYPE DIPEPTIDE_OLIGOPEPTIDE TRANSPORT SYSTEM, PERMEASE COMPONENT"/>
    <property type="match status" value="1"/>
</dbReference>
<keyword evidence="2" id="KW-0813">Transport</keyword>
<gene>
    <name evidence="9" type="ORF">COO17_24955</name>
</gene>
<evidence type="ECO:0000256" key="3">
    <source>
        <dbReference type="ARBA" id="ARBA00022475"/>
    </source>
</evidence>
<evidence type="ECO:0000256" key="4">
    <source>
        <dbReference type="ARBA" id="ARBA00022692"/>
    </source>
</evidence>